<feature type="domain" description="G-protein coupled receptors family 1 profile" evidence="12">
    <location>
        <begin position="56"/>
        <end position="313"/>
    </location>
</feature>
<dbReference type="InterPro" id="IPR001658">
    <property type="entry name" value="GphnRH_fam_rcpt"/>
</dbReference>
<sequence>MTESPVSCNHTQNIVTLVVTVSATNSSEPWKEPSFTAAAKLRVVLTFCFFLFAGYSNSAVLYSVARKGTKSHIRILILSLTIADLMITFIVMPLDTIWNITVQWYAGEVPCKVLNFLKLFAMYSSALVLVVISLDRHTAILYPFSFTGASHRNKVMLAVAWTASILLASPQLFLFRLRTAEGVNFTQCIASGSFNERWKETLYNMFTFVTLYVTPLSVMIFCYARILWEIGRQVNHGKALTRSKNDHISKARLKTLKMTIVIVASFIVCWTPYYLLGLWYWFQPNMIEEMPEYIHHSLFLFGLLHTCSDPIIYGLYTPCFREDMRMCCHSVTRHKLARRPRSVTRLHFPFTLKCAEGTELQTLHCPPCERIHCTPRKALKLQCNGGITTGVCGCCPVCAKTEGETCGGKWDYLGKCDEGLVCTYEERQDTEINDQDFKGICQAVLDQPPEDEVCKPECTREFCHANPFEICSAKTLALERKACHGSCQHTACSSCFQIKQTQCNTGCHSTDLPCIRRFGRCVHHEFRDQEETVFQQVQHVSICYRSGASGGVCTMSSGNRKRRSSSRFST</sequence>
<dbReference type="SMART" id="SM00121">
    <property type="entry name" value="IB"/>
    <property type="match status" value="1"/>
</dbReference>
<dbReference type="Gene3D" id="4.10.40.20">
    <property type="match status" value="1"/>
</dbReference>
<feature type="transmembrane region" description="Helical" evidence="11">
    <location>
        <begin position="294"/>
        <end position="316"/>
    </location>
</feature>
<dbReference type="PRINTS" id="PR00237">
    <property type="entry name" value="GPCRRHODOPSN"/>
</dbReference>
<dbReference type="PROSITE" id="PS50262">
    <property type="entry name" value="G_PROTEIN_RECEP_F1_2"/>
    <property type="match status" value="1"/>
</dbReference>
<dbReference type="InterPro" id="IPR017452">
    <property type="entry name" value="GPCR_Rhodpsn_7TM"/>
</dbReference>
<protein>
    <submittedName>
        <fullName evidence="14">GNRR2 protein</fullName>
    </submittedName>
</protein>
<evidence type="ECO:0000313" key="15">
    <source>
        <dbReference type="Proteomes" id="UP001166093"/>
    </source>
</evidence>
<evidence type="ECO:0000256" key="1">
    <source>
        <dbReference type="ARBA" id="ARBA00004651"/>
    </source>
</evidence>
<evidence type="ECO:0000256" key="9">
    <source>
        <dbReference type="ARBA" id="ARBA00023224"/>
    </source>
</evidence>
<dbReference type="SUPFAM" id="SSF57184">
    <property type="entry name" value="Growth factor receptor domain"/>
    <property type="match status" value="1"/>
</dbReference>
<feature type="transmembrane region" description="Helical" evidence="11">
    <location>
        <begin position="43"/>
        <end position="63"/>
    </location>
</feature>
<feature type="transmembrane region" description="Helical" evidence="11">
    <location>
        <begin position="205"/>
        <end position="228"/>
    </location>
</feature>
<dbReference type="Pfam" id="PF00219">
    <property type="entry name" value="IGFBP"/>
    <property type="match status" value="1"/>
</dbReference>
<dbReference type="InterPro" id="IPR000867">
    <property type="entry name" value="IGFBP-like"/>
</dbReference>
<feature type="non-terminal residue" evidence="14">
    <location>
        <position position="570"/>
    </location>
</feature>
<dbReference type="PROSITE" id="PS00237">
    <property type="entry name" value="G_PROTEIN_RECEP_F1_1"/>
    <property type="match status" value="1"/>
</dbReference>
<proteinExistence type="inferred from homology"/>
<keyword evidence="6 11" id="KW-0472">Membrane</keyword>
<keyword evidence="7" id="KW-1015">Disulfide bond</keyword>
<dbReference type="PRINTS" id="PR00529">
    <property type="entry name" value="GNADOTRPHINR"/>
</dbReference>
<evidence type="ECO:0000256" key="8">
    <source>
        <dbReference type="ARBA" id="ARBA00023170"/>
    </source>
</evidence>
<dbReference type="Pfam" id="PF00001">
    <property type="entry name" value="7tm_1"/>
    <property type="match status" value="1"/>
</dbReference>
<name>A0ABS2YMY9_POLSP</name>
<dbReference type="Gene3D" id="1.20.1070.10">
    <property type="entry name" value="Rhodopsin 7-helix transmembrane proteins"/>
    <property type="match status" value="1"/>
</dbReference>
<keyword evidence="9 10" id="KW-0807">Transducer</keyword>
<organism evidence="14 15">
    <name type="scientific">Polyodon spathula</name>
    <name type="common">North American paddlefish</name>
    <name type="synonym">Squalus spathula</name>
    <dbReference type="NCBI Taxonomy" id="7913"/>
    <lineage>
        <taxon>Eukaryota</taxon>
        <taxon>Metazoa</taxon>
        <taxon>Chordata</taxon>
        <taxon>Craniata</taxon>
        <taxon>Vertebrata</taxon>
        <taxon>Euteleostomi</taxon>
        <taxon>Actinopterygii</taxon>
        <taxon>Chondrostei</taxon>
        <taxon>Acipenseriformes</taxon>
        <taxon>Polyodontidae</taxon>
        <taxon>Polyodon</taxon>
    </lineage>
</organism>
<dbReference type="InterPro" id="IPR009030">
    <property type="entry name" value="Growth_fac_rcpt_cys_sf"/>
</dbReference>
<dbReference type="InterPro" id="IPR000276">
    <property type="entry name" value="GPCR_Rhodpsn"/>
</dbReference>
<comment type="subcellular location">
    <subcellularLocation>
        <location evidence="1">Cell membrane</location>
        <topology evidence="1">Multi-pass membrane protein</topology>
    </subcellularLocation>
</comment>
<feature type="transmembrane region" description="Helical" evidence="11">
    <location>
        <begin position="155"/>
        <end position="175"/>
    </location>
</feature>
<evidence type="ECO:0000256" key="10">
    <source>
        <dbReference type="RuleBase" id="RU000688"/>
    </source>
</evidence>
<gene>
    <name evidence="14" type="primary">Gnrr2_0</name>
    <name evidence="14" type="ORF">GTO93_0007386</name>
</gene>
<keyword evidence="5 10" id="KW-0297">G-protein coupled receptor</keyword>
<reference evidence="14" key="1">
    <citation type="journal article" date="2021" name="Cell">
        <title>Tracing the genetic footprints of vertebrate landing in non-teleost ray-finned fishes.</title>
        <authorList>
            <person name="Bi X."/>
            <person name="Wang K."/>
            <person name="Yang L."/>
            <person name="Pan H."/>
            <person name="Jiang H."/>
            <person name="Wei Q."/>
            <person name="Fang M."/>
            <person name="Yu H."/>
            <person name="Zhu C."/>
            <person name="Cai Y."/>
            <person name="He Y."/>
            <person name="Gan X."/>
            <person name="Zeng H."/>
            <person name="Yu D."/>
            <person name="Zhu Y."/>
            <person name="Jiang H."/>
            <person name="Qiu Q."/>
            <person name="Yang H."/>
            <person name="Zhang Y.E."/>
            <person name="Wang W."/>
            <person name="Zhu M."/>
            <person name="He S."/>
            <person name="Zhang G."/>
        </authorList>
    </citation>
    <scope>NUCLEOTIDE SEQUENCE</scope>
    <source>
        <strain evidence="14">Pddl_001</strain>
    </source>
</reference>
<evidence type="ECO:0000256" key="3">
    <source>
        <dbReference type="ARBA" id="ARBA00022692"/>
    </source>
</evidence>
<evidence type="ECO:0000256" key="5">
    <source>
        <dbReference type="ARBA" id="ARBA00023040"/>
    </source>
</evidence>
<evidence type="ECO:0000259" key="12">
    <source>
        <dbReference type="PROSITE" id="PS50262"/>
    </source>
</evidence>
<feature type="domain" description="IGFBP N-terminal" evidence="13">
    <location>
        <begin position="361"/>
        <end position="444"/>
    </location>
</feature>
<evidence type="ECO:0000256" key="6">
    <source>
        <dbReference type="ARBA" id="ARBA00023136"/>
    </source>
</evidence>
<dbReference type="EMBL" id="JAAWVQ010169401">
    <property type="protein sequence ID" value="MBN3287823.1"/>
    <property type="molecule type" value="Genomic_DNA"/>
</dbReference>
<feature type="transmembrane region" description="Helical" evidence="11">
    <location>
        <begin position="260"/>
        <end position="282"/>
    </location>
</feature>
<comment type="similarity">
    <text evidence="10">Belongs to the G-protein coupled receptor 1 family.</text>
</comment>
<dbReference type="PANTHER" id="PTHR24241:SF183">
    <property type="entry name" value="GONADOTROPIN RELEASING HORMONE RECEPTOR"/>
    <property type="match status" value="1"/>
</dbReference>
<evidence type="ECO:0000256" key="4">
    <source>
        <dbReference type="ARBA" id="ARBA00022989"/>
    </source>
</evidence>
<feature type="non-terminal residue" evidence="14">
    <location>
        <position position="1"/>
    </location>
</feature>
<evidence type="ECO:0000259" key="13">
    <source>
        <dbReference type="PROSITE" id="PS51323"/>
    </source>
</evidence>
<evidence type="ECO:0000256" key="11">
    <source>
        <dbReference type="SAM" id="Phobius"/>
    </source>
</evidence>
<keyword evidence="2" id="KW-1003">Cell membrane</keyword>
<accession>A0ABS2YMY9</accession>
<feature type="transmembrane region" description="Helical" evidence="11">
    <location>
        <begin position="75"/>
        <end position="94"/>
    </location>
</feature>
<keyword evidence="15" id="KW-1185">Reference proteome</keyword>
<feature type="transmembrane region" description="Helical" evidence="11">
    <location>
        <begin position="114"/>
        <end position="134"/>
    </location>
</feature>
<dbReference type="PANTHER" id="PTHR24241">
    <property type="entry name" value="NEUROPEPTIDE RECEPTOR-RELATED G-PROTEIN COUPLED RECEPTOR"/>
    <property type="match status" value="1"/>
</dbReference>
<dbReference type="SUPFAM" id="SSF81321">
    <property type="entry name" value="Family A G protein-coupled receptor-like"/>
    <property type="match status" value="1"/>
</dbReference>
<keyword evidence="3 10" id="KW-0812">Transmembrane</keyword>
<keyword evidence="8 10" id="KW-0675">Receptor</keyword>
<evidence type="ECO:0000256" key="2">
    <source>
        <dbReference type="ARBA" id="ARBA00022475"/>
    </source>
</evidence>
<dbReference type="PROSITE" id="PS51323">
    <property type="entry name" value="IGFBP_N_2"/>
    <property type="match status" value="1"/>
</dbReference>
<dbReference type="Proteomes" id="UP001166093">
    <property type="component" value="Unassembled WGS sequence"/>
</dbReference>
<evidence type="ECO:0000313" key="14">
    <source>
        <dbReference type="EMBL" id="MBN3287823.1"/>
    </source>
</evidence>
<keyword evidence="4 11" id="KW-1133">Transmembrane helix</keyword>
<comment type="caution">
    <text evidence="14">The sequence shown here is derived from an EMBL/GenBank/DDBJ whole genome shotgun (WGS) entry which is preliminary data.</text>
</comment>
<evidence type="ECO:0000256" key="7">
    <source>
        <dbReference type="ARBA" id="ARBA00023157"/>
    </source>
</evidence>